<dbReference type="CDD" id="cd06575">
    <property type="entry name" value="PASTA_Pbp2x-like_2"/>
    <property type="match status" value="1"/>
</dbReference>
<feature type="compositionally biased region" description="Low complexity" evidence="4">
    <location>
        <begin position="577"/>
        <end position="592"/>
    </location>
</feature>
<comment type="caution">
    <text evidence="6">The sequence shown here is derived from an EMBL/GenBank/DDBJ whole genome shotgun (WGS) entry which is preliminary data.</text>
</comment>
<organism evidence="6 7">
    <name type="scientific">Candidatus Korobacter versatilis</name>
    <dbReference type="NCBI Taxonomy" id="658062"/>
    <lineage>
        <taxon>Bacteria</taxon>
        <taxon>Pseudomonadati</taxon>
        <taxon>Acidobacteriota</taxon>
        <taxon>Terriglobia</taxon>
        <taxon>Terriglobales</taxon>
        <taxon>Candidatus Korobacteraceae</taxon>
        <taxon>Candidatus Korobacter</taxon>
    </lineage>
</organism>
<dbReference type="AlphaFoldDB" id="A0A932EPK5"/>
<dbReference type="Gene3D" id="3.90.1310.10">
    <property type="entry name" value="Penicillin-binding protein 2a (Domain 2)"/>
    <property type="match status" value="1"/>
</dbReference>
<dbReference type="Pfam" id="PF03717">
    <property type="entry name" value="PBP_dimer"/>
    <property type="match status" value="1"/>
</dbReference>
<proteinExistence type="predicted"/>
<dbReference type="PANTHER" id="PTHR30627">
    <property type="entry name" value="PEPTIDOGLYCAN D,D-TRANSPEPTIDASE"/>
    <property type="match status" value="1"/>
</dbReference>
<dbReference type="InterPro" id="IPR005543">
    <property type="entry name" value="PASTA_dom"/>
</dbReference>
<dbReference type="GO" id="GO:0008658">
    <property type="term" value="F:penicillin binding"/>
    <property type="evidence" value="ECO:0007669"/>
    <property type="project" value="InterPro"/>
</dbReference>
<dbReference type="SUPFAM" id="SSF56601">
    <property type="entry name" value="beta-lactamase/transpeptidase-like"/>
    <property type="match status" value="1"/>
</dbReference>
<keyword evidence="3" id="KW-0472">Membrane</keyword>
<dbReference type="SUPFAM" id="SSF56519">
    <property type="entry name" value="Penicillin binding protein dimerisation domain"/>
    <property type="match status" value="1"/>
</dbReference>
<keyword evidence="2" id="KW-0378">Hydrolase</keyword>
<dbReference type="Gene3D" id="3.30.450.330">
    <property type="match status" value="1"/>
</dbReference>
<evidence type="ECO:0000256" key="1">
    <source>
        <dbReference type="ARBA" id="ARBA00004370"/>
    </source>
</evidence>
<evidence type="ECO:0000256" key="2">
    <source>
        <dbReference type="ARBA" id="ARBA00022645"/>
    </source>
</evidence>
<dbReference type="SUPFAM" id="SSF54184">
    <property type="entry name" value="Penicillin-binding protein 2x (pbp-2x), c-terminal domain"/>
    <property type="match status" value="1"/>
</dbReference>
<evidence type="ECO:0000256" key="3">
    <source>
        <dbReference type="ARBA" id="ARBA00023136"/>
    </source>
</evidence>
<comment type="subcellular location">
    <subcellularLocation>
        <location evidence="1">Membrane</location>
    </subcellularLocation>
</comment>
<dbReference type="EMBL" id="JACPNR010000007">
    <property type="protein sequence ID" value="MBI2678357.1"/>
    <property type="molecule type" value="Genomic_DNA"/>
</dbReference>
<dbReference type="InterPro" id="IPR001460">
    <property type="entry name" value="PCN-bd_Tpept"/>
</dbReference>
<keyword evidence="2" id="KW-0645">Protease</keyword>
<dbReference type="Pfam" id="PF00905">
    <property type="entry name" value="Transpeptidase"/>
    <property type="match status" value="1"/>
</dbReference>
<evidence type="ECO:0000259" key="5">
    <source>
        <dbReference type="PROSITE" id="PS51178"/>
    </source>
</evidence>
<accession>A0A932EPK5</accession>
<dbReference type="InterPro" id="IPR012338">
    <property type="entry name" value="Beta-lactam/transpept-like"/>
</dbReference>
<dbReference type="InterPro" id="IPR036138">
    <property type="entry name" value="PBP_dimer_sf"/>
</dbReference>
<dbReference type="GO" id="GO:0004180">
    <property type="term" value="F:carboxypeptidase activity"/>
    <property type="evidence" value="ECO:0007669"/>
    <property type="project" value="UniProtKB-KW"/>
</dbReference>
<dbReference type="GO" id="GO:0005886">
    <property type="term" value="C:plasma membrane"/>
    <property type="evidence" value="ECO:0007669"/>
    <property type="project" value="TreeGrafter"/>
</dbReference>
<evidence type="ECO:0000313" key="6">
    <source>
        <dbReference type="EMBL" id="MBI2678357.1"/>
    </source>
</evidence>
<dbReference type="InterPro" id="IPR050515">
    <property type="entry name" value="Beta-lactam/transpept"/>
</dbReference>
<name>A0A932EPK5_9BACT</name>
<evidence type="ECO:0000256" key="4">
    <source>
        <dbReference type="SAM" id="MobiDB-lite"/>
    </source>
</evidence>
<dbReference type="Proteomes" id="UP000779809">
    <property type="component" value="Unassembled WGS sequence"/>
</dbReference>
<dbReference type="Pfam" id="PF03793">
    <property type="entry name" value="PASTA"/>
    <property type="match status" value="1"/>
</dbReference>
<protein>
    <submittedName>
        <fullName evidence="6">Transpeptidase family protein</fullName>
    </submittedName>
</protein>
<dbReference type="PROSITE" id="PS51178">
    <property type="entry name" value="PASTA"/>
    <property type="match status" value="1"/>
</dbReference>
<reference evidence="6" key="1">
    <citation type="submission" date="2020-07" db="EMBL/GenBank/DDBJ databases">
        <title>Huge and variable diversity of episymbiotic CPR bacteria and DPANN archaea in groundwater ecosystems.</title>
        <authorList>
            <person name="He C.Y."/>
            <person name="Keren R."/>
            <person name="Whittaker M."/>
            <person name="Farag I.F."/>
            <person name="Doudna J."/>
            <person name="Cate J.H.D."/>
            <person name="Banfield J.F."/>
        </authorList>
    </citation>
    <scope>NUCLEOTIDE SEQUENCE</scope>
    <source>
        <strain evidence="6">NC_groundwater_580_Pr5_B-0.1um_64_19</strain>
    </source>
</reference>
<dbReference type="PANTHER" id="PTHR30627:SF1">
    <property type="entry name" value="PEPTIDOGLYCAN D,D-TRANSPEPTIDASE FTSI"/>
    <property type="match status" value="1"/>
</dbReference>
<dbReference type="GO" id="GO:0071555">
    <property type="term" value="P:cell wall organization"/>
    <property type="evidence" value="ECO:0007669"/>
    <property type="project" value="TreeGrafter"/>
</dbReference>
<dbReference type="Gene3D" id="1.10.150.770">
    <property type="match status" value="1"/>
</dbReference>
<sequence>MLAIGARLIFLQVFHYGDFAKQAQRQQQRSIDVAPIRGVIYDRNGHELAMSVSVDSIFAVPSEIPDQQSTAEVLAKVLNTDADDILARVRGSRAFAWVARKVDNDTSARVRALNLRGIYFQKESKRFYPKNDLGAPVLGYVGLDDEGLSGVEREFNQQLRGKPGRMLITMDAKRRWFGSVERQPQPGDNLVLTIDEKIQYIAERELAAALAQTHAASGAVIVQNPHTGEILALASRPSFNPNAFRGVTPEQLKNRAVSDVYEPGSTFKVITIAAALEERITNPDEVIDCQNGEIYIAGVRIRDHKKFGDLSVSQVLEHSSDVGAIKLGLRLGEERFDKYIRGFGFGAQTGVELPGETRGITKPVSRWSKVSIGAISMGQEIGVSPVQLISMISTIANDGLYTPPRILAASSQHDPAGSQPLQTVAYKVPEQRRVVSALTAVEMRRMMEGVVLRGTGRRAMLEGYTAGGKTGTAQKIDPRTGTYSHTQLIASFAGFAPVNNPAITVAVILDSPVGLHEGGQVAAPVFARVAQQTLAYLNVPHDVEVRSPQRMLLRAATQVKDDDIAESSPDRFGGTLAPAGEDASAAAAADAPAPATVASLRPASMTRQQPIESADAAPLAAPTLPEPPVTGGTVVVDVEGGAVVPTFVGKPLRQVIELAQEAGIELDVSGSGVARAQAPAPGTRIPAGAHVAVRFAR</sequence>
<keyword evidence="2" id="KW-0121">Carboxypeptidase</keyword>
<dbReference type="Gene3D" id="3.40.710.10">
    <property type="entry name" value="DD-peptidase/beta-lactamase superfamily"/>
    <property type="match status" value="1"/>
</dbReference>
<feature type="domain" description="PASTA" evidence="5">
    <location>
        <begin position="637"/>
        <end position="697"/>
    </location>
</feature>
<dbReference type="InterPro" id="IPR005311">
    <property type="entry name" value="PBP_dimer"/>
</dbReference>
<evidence type="ECO:0000313" key="7">
    <source>
        <dbReference type="Proteomes" id="UP000779809"/>
    </source>
</evidence>
<feature type="region of interest" description="Disordered" evidence="4">
    <location>
        <begin position="558"/>
        <end position="592"/>
    </location>
</feature>
<gene>
    <name evidence="6" type="ORF">HYX28_06215</name>
</gene>